<feature type="chain" id="PRO_5046937217" evidence="2">
    <location>
        <begin position="28"/>
        <end position="75"/>
    </location>
</feature>
<keyword evidence="4" id="KW-1185">Reference proteome</keyword>
<protein>
    <submittedName>
        <fullName evidence="3">Tim44 domain-containing protein</fullName>
    </submittedName>
</protein>
<evidence type="ECO:0000256" key="1">
    <source>
        <dbReference type="SAM" id="MobiDB-lite"/>
    </source>
</evidence>
<dbReference type="EMBL" id="JAAGBB010000080">
    <property type="protein sequence ID" value="MBR0669045.1"/>
    <property type="molecule type" value="Genomic_DNA"/>
</dbReference>
<reference evidence="4" key="1">
    <citation type="journal article" date="2021" name="Syst. Appl. Microbiol.">
        <title>Roseomonas hellenica sp. nov., isolated from roots of wild-growing Alkanna tinctoria.</title>
        <authorList>
            <person name="Rat A."/>
            <person name="Naranjo H.D."/>
            <person name="Lebbe L."/>
            <person name="Cnockaert M."/>
            <person name="Krigas N."/>
            <person name="Grigoriadou K."/>
            <person name="Maloupa E."/>
            <person name="Willems A."/>
        </authorList>
    </citation>
    <scope>NUCLEOTIDE SEQUENCE [LARGE SCALE GENOMIC DNA]</scope>
    <source>
        <strain evidence="4">LMG 31523</strain>
    </source>
</reference>
<proteinExistence type="predicted"/>
<name>A0ABS5FAD0_9PROT</name>
<evidence type="ECO:0000256" key="2">
    <source>
        <dbReference type="SAM" id="SignalP"/>
    </source>
</evidence>
<organism evidence="3 4">
    <name type="scientific">Plastoroseomonas hellenica</name>
    <dbReference type="NCBI Taxonomy" id="2687306"/>
    <lineage>
        <taxon>Bacteria</taxon>
        <taxon>Pseudomonadati</taxon>
        <taxon>Pseudomonadota</taxon>
        <taxon>Alphaproteobacteria</taxon>
        <taxon>Acetobacterales</taxon>
        <taxon>Acetobacteraceae</taxon>
        <taxon>Plastoroseomonas</taxon>
    </lineage>
</organism>
<sequence length="75" mass="7407">MSPSRPAFFLAAFAALALVLAPAIADARPGGRGSSGSRGSRTYDAPAPTQTAPNAARPMDRTMTPPAAQAGPGAA</sequence>
<feature type="region of interest" description="Disordered" evidence="1">
    <location>
        <begin position="26"/>
        <end position="75"/>
    </location>
</feature>
<feature type="signal peptide" evidence="2">
    <location>
        <begin position="1"/>
        <end position="27"/>
    </location>
</feature>
<comment type="caution">
    <text evidence="3">The sequence shown here is derived from an EMBL/GenBank/DDBJ whole genome shotgun (WGS) entry which is preliminary data.</text>
</comment>
<evidence type="ECO:0000313" key="3">
    <source>
        <dbReference type="EMBL" id="MBR0669045.1"/>
    </source>
</evidence>
<feature type="compositionally biased region" description="Low complexity" evidence="1">
    <location>
        <begin position="65"/>
        <end position="75"/>
    </location>
</feature>
<keyword evidence="2" id="KW-0732">Signal</keyword>
<dbReference type="Proteomes" id="UP001196870">
    <property type="component" value="Unassembled WGS sequence"/>
</dbReference>
<feature type="non-terminal residue" evidence="3">
    <location>
        <position position="75"/>
    </location>
</feature>
<evidence type="ECO:0000313" key="4">
    <source>
        <dbReference type="Proteomes" id="UP001196870"/>
    </source>
</evidence>
<gene>
    <name evidence="3" type="ORF">GXW71_32145</name>
</gene>
<feature type="compositionally biased region" description="Low complexity" evidence="1">
    <location>
        <begin position="37"/>
        <end position="57"/>
    </location>
</feature>
<accession>A0ABS5FAD0</accession>